<dbReference type="InterPro" id="IPR020904">
    <property type="entry name" value="Sc_DH/Rdtase_CS"/>
</dbReference>
<dbReference type="PANTHER" id="PTHR44229:SF4">
    <property type="entry name" value="15-HYDROXYPROSTAGLANDIN DEHYDROGENASE [NAD(+)]"/>
    <property type="match status" value="1"/>
</dbReference>
<evidence type="ECO:0000256" key="1">
    <source>
        <dbReference type="ARBA" id="ARBA00006484"/>
    </source>
</evidence>
<sequence length="292" mass="31267">MASTLAPFLLKGKTAIVTGAGSGINLAFSSLLLSRGCNVIFADLGLRPEAKAITDKYSESSSGPRAIFQKTDVTDWTQLSKMFEVAEKEFGDTDLVCPGAGIFEPNWSNFWHPPGSPESKDSIDGGRYASLDINVTHPIRVSQLAISAFLSHQASGRASRENPKRIVMISSVAGEGASLLVPIYCASKHAIIGFTRSLAALDEKFGIRMKYVDEKKDVWATPEEVAEAMLKLVEDDDMVGGTVLEVGHEQTRIVPMLNNPGPKGAAISVSGTHGLIDGVFDSLSEEGWGKPQ</sequence>
<comment type="similarity">
    <text evidence="1 4">Belongs to the short-chain dehydrogenases/reductases (SDR) family.</text>
</comment>
<dbReference type="SUPFAM" id="SSF51735">
    <property type="entry name" value="NAD(P)-binding Rossmann-fold domains"/>
    <property type="match status" value="1"/>
</dbReference>
<organism evidence="5 6">
    <name type="scientific">Aureobasidium pullulans</name>
    <name type="common">Black yeast</name>
    <name type="synonym">Pullularia pullulans</name>
    <dbReference type="NCBI Taxonomy" id="5580"/>
    <lineage>
        <taxon>Eukaryota</taxon>
        <taxon>Fungi</taxon>
        <taxon>Dikarya</taxon>
        <taxon>Ascomycota</taxon>
        <taxon>Pezizomycotina</taxon>
        <taxon>Dothideomycetes</taxon>
        <taxon>Dothideomycetidae</taxon>
        <taxon>Dothideales</taxon>
        <taxon>Saccotheciaceae</taxon>
        <taxon>Aureobasidium</taxon>
    </lineage>
</organism>
<protein>
    <submittedName>
        <fullName evidence="5">NAD(P)-binding protein</fullName>
    </submittedName>
</protein>
<evidence type="ECO:0000256" key="4">
    <source>
        <dbReference type="RuleBase" id="RU000363"/>
    </source>
</evidence>
<evidence type="ECO:0000313" key="6">
    <source>
        <dbReference type="Proteomes" id="UP000306584"/>
    </source>
</evidence>
<evidence type="ECO:0000256" key="2">
    <source>
        <dbReference type="ARBA" id="ARBA00022857"/>
    </source>
</evidence>
<dbReference type="PROSITE" id="PS00061">
    <property type="entry name" value="ADH_SHORT"/>
    <property type="match status" value="1"/>
</dbReference>
<dbReference type="GO" id="GO:0005737">
    <property type="term" value="C:cytoplasm"/>
    <property type="evidence" value="ECO:0007669"/>
    <property type="project" value="TreeGrafter"/>
</dbReference>
<comment type="caution">
    <text evidence="5">The sequence shown here is derived from an EMBL/GenBank/DDBJ whole genome shotgun (WGS) entry which is preliminary data.</text>
</comment>
<dbReference type="PANTHER" id="PTHR44229">
    <property type="entry name" value="15-HYDROXYPROSTAGLANDIN DEHYDROGENASE [NAD(+)]"/>
    <property type="match status" value="1"/>
</dbReference>
<dbReference type="PRINTS" id="PR00081">
    <property type="entry name" value="GDHRDH"/>
</dbReference>
<name>A0A4S9K973_AURPU</name>
<dbReference type="EMBL" id="QZBD01000537">
    <property type="protein sequence ID" value="THY11678.1"/>
    <property type="molecule type" value="Genomic_DNA"/>
</dbReference>
<proteinExistence type="inferred from homology"/>
<dbReference type="Proteomes" id="UP000306584">
    <property type="component" value="Unassembled WGS sequence"/>
</dbReference>
<evidence type="ECO:0000256" key="3">
    <source>
        <dbReference type="ARBA" id="ARBA00023002"/>
    </source>
</evidence>
<dbReference type="Gene3D" id="3.40.50.720">
    <property type="entry name" value="NAD(P)-binding Rossmann-like Domain"/>
    <property type="match status" value="1"/>
</dbReference>
<dbReference type="AlphaFoldDB" id="A0A4S9K973"/>
<dbReference type="InterPro" id="IPR036291">
    <property type="entry name" value="NAD(P)-bd_dom_sf"/>
</dbReference>
<dbReference type="GO" id="GO:0016616">
    <property type="term" value="F:oxidoreductase activity, acting on the CH-OH group of donors, NAD or NADP as acceptor"/>
    <property type="evidence" value="ECO:0007669"/>
    <property type="project" value="TreeGrafter"/>
</dbReference>
<accession>A0A4S9K973</accession>
<dbReference type="PRINTS" id="PR00080">
    <property type="entry name" value="SDRFAMILY"/>
</dbReference>
<reference evidence="5 6" key="1">
    <citation type="submission" date="2018-10" db="EMBL/GenBank/DDBJ databases">
        <title>Fifty Aureobasidium pullulans genomes reveal a recombining polyextremotolerant generalist.</title>
        <authorList>
            <person name="Gostincar C."/>
            <person name="Turk M."/>
            <person name="Zajc J."/>
            <person name="Gunde-Cimerman N."/>
        </authorList>
    </citation>
    <scope>NUCLEOTIDE SEQUENCE [LARGE SCALE GENOMIC DNA]</scope>
    <source>
        <strain evidence="5 6">EXF-6604</strain>
    </source>
</reference>
<keyword evidence="2" id="KW-0521">NADP</keyword>
<gene>
    <name evidence="5" type="ORF">D6D01_08831</name>
</gene>
<dbReference type="Pfam" id="PF00106">
    <property type="entry name" value="adh_short"/>
    <property type="match status" value="1"/>
</dbReference>
<evidence type="ECO:0000313" key="5">
    <source>
        <dbReference type="EMBL" id="THY11678.1"/>
    </source>
</evidence>
<keyword evidence="3" id="KW-0560">Oxidoreductase</keyword>
<dbReference type="InterPro" id="IPR002347">
    <property type="entry name" value="SDR_fam"/>
</dbReference>